<keyword evidence="2" id="KW-1185">Reference proteome</keyword>
<organism evidence="1 2">
    <name type="scientific">Fasciola gigantica</name>
    <name type="common">Giant liver fluke</name>
    <dbReference type="NCBI Taxonomy" id="46835"/>
    <lineage>
        <taxon>Eukaryota</taxon>
        <taxon>Metazoa</taxon>
        <taxon>Spiralia</taxon>
        <taxon>Lophotrochozoa</taxon>
        <taxon>Platyhelminthes</taxon>
        <taxon>Trematoda</taxon>
        <taxon>Digenea</taxon>
        <taxon>Plagiorchiida</taxon>
        <taxon>Echinostomata</taxon>
        <taxon>Echinostomatoidea</taxon>
        <taxon>Fasciolidae</taxon>
        <taxon>Fasciola</taxon>
    </lineage>
</organism>
<sequence>MHALSPTDYLSPSGFGKKSLLRRLFPSPKIGLEHISAVGEEEEVVAAAAKTVRLNAIWSQTVLEPIDTRVSSLGSHIVSCDAVDEDGDDDYLVNNFPYLSTHNSSDVGQTASHVSPYMPYPVLGMTTRSESTTEHPVTITRCFGAIVDGFRRRCPSTSPSNPPRVVDQISGVSVNSSAIAHITEVAYRRERFHTSCFSCAFVHNSDRICSVSTHSFIGKALKQINQKTNQ</sequence>
<accession>A0A504YNE8</accession>
<dbReference type="AlphaFoldDB" id="A0A504YNE8"/>
<dbReference type="EMBL" id="SUNJ01006399">
    <property type="protein sequence ID" value="TPP62833.1"/>
    <property type="molecule type" value="Genomic_DNA"/>
</dbReference>
<name>A0A504YNE8_FASGI</name>
<evidence type="ECO:0000313" key="1">
    <source>
        <dbReference type="EMBL" id="TPP62833.1"/>
    </source>
</evidence>
<protein>
    <submittedName>
        <fullName evidence="1">Uncharacterized protein</fullName>
    </submittedName>
</protein>
<proteinExistence type="predicted"/>
<comment type="caution">
    <text evidence="1">The sequence shown here is derived from an EMBL/GenBank/DDBJ whole genome shotgun (WGS) entry which is preliminary data.</text>
</comment>
<dbReference type="Proteomes" id="UP000316759">
    <property type="component" value="Unassembled WGS sequence"/>
</dbReference>
<evidence type="ECO:0000313" key="2">
    <source>
        <dbReference type="Proteomes" id="UP000316759"/>
    </source>
</evidence>
<gene>
    <name evidence="1" type="ORF">FGIG_04899</name>
</gene>
<reference evidence="1 2" key="1">
    <citation type="submission" date="2019-04" db="EMBL/GenBank/DDBJ databases">
        <title>Annotation for the trematode Fasciola gigantica.</title>
        <authorList>
            <person name="Choi Y.-J."/>
        </authorList>
    </citation>
    <scope>NUCLEOTIDE SEQUENCE [LARGE SCALE GENOMIC DNA]</scope>
    <source>
        <strain evidence="1">Uganda_cow_1</strain>
    </source>
</reference>